<accession>H0R428</accession>
<evidence type="ECO:0000313" key="1">
    <source>
        <dbReference type="EMBL" id="GAB19829.1"/>
    </source>
</evidence>
<name>H0R428_9ACTN</name>
<dbReference type="InterPro" id="IPR042099">
    <property type="entry name" value="ANL_N_sf"/>
</dbReference>
<organism evidence="1 2">
    <name type="scientific">Gordonia effusa NBRC 100432</name>
    <dbReference type="NCBI Taxonomy" id="1077974"/>
    <lineage>
        <taxon>Bacteria</taxon>
        <taxon>Bacillati</taxon>
        <taxon>Actinomycetota</taxon>
        <taxon>Actinomycetes</taxon>
        <taxon>Mycobacteriales</taxon>
        <taxon>Gordoniaceae</taxon>
        <taxon>Gordonia</taxon>
    </lineage>
</organism>
<dbReference type="OrthoDB" id="179194at2"/>
<dbReference type="RefSeq" id="WP_007319164.1">
    <property type="nucleotide sequence ID" value="NZ_BAEH01000096.1"/>
</dbReference>
<keyword evidence="2" id="KW-1185">Reference proteome</keyword>
<dbReference type="Gene3D" id="3.40.50.12780">
    <property type="entry name" value="N-terminal domain of ligase-like"/>
    <property type="match status" value="1"/>
</dbReference>
<reference evidence="1 2" key="1">
    <citation type="submission" date="2011-12" db="EMBL/GenBank/DDBJ databases">
        <title>Whole genome shotgun sequence of Gordonia effusa NBRC 100432.</title>
        <authorList>
            <person name="Yoshida I."/>
            <person name="Takarada H."/>
            <person name="Hosoyama A."/>
            <person name="Tsuchikane K."/>
            <person name="Katsumata H."/>
            <person name="Yamazaki S."/>
            <person name="Fujita N."/>
        </authorList>
    </citation>
    <scope>NUCLEOTIDE SEQUENCE [LARGE SCALE GENOMIC DNA]</scope>
    <source>
        <strain evidence="1 2">NBRC 100432</strain>
    </source>
</reference>
<evidence type="ECO:0000313" key="2">
    <source>
        <dbReference type="Proteomes" id="UP000035034"/>
    </source>
</evidence>
<dbReference type="SUPFAM" id="SSF56801">
    <property type="entry name" value="Acetyl-CoA synthetase-like"/>
    <property type="match status" value="1"/>
</dbReference>
<dbReference type="STRING" id="1077974.GOEFS_096_00060"/>
<gene>
    <name evidence="1" type="ORF">GOEFS_096_00060</name>
</gene>
<proteinExistence type="predicted"/>
<protein>
    <recommendedName>
        <fullName evidence="3">Phenazine antibiotic biosynthesis protein</fullName>
    </recommendedName>
</protein>
<comment type="caution">
    <text evidence="1">The sequence shown here is derived from an EMBL/GenBank/DDBJ whole genome shotgun (WGS) entry which is preliminary data.</text>
</comment>
<evidence type="ECO:0008006" key="3">
    <source>
        <dbReference type="Google" id="ProtNLM"/>
    </source>
</evidence>
<dbReference type="EMBL" id="BAEH01000096">
    <property type="protein sequence ID" value="GAB19829.1"/>
    <property type="molecule type" value="Genomic_DNA"/>
</dbReference>
<dbReference type="AlphaFoldDB" id="H0R428"/>
<dbReference type="eggNOG" id="COG1541">
    <property type="taxonomic scope" value="Bacteria"/>
</dbReference>
<sequence>MSTSLGSDWSVLDPMSEPEDKIEYLKVALTWHFGEDTGSPFWLRRAREFDFDPVRDITSYDDLSRFPYVLDELRTVDVRDLIPRGYGPSYPAPRIFESGGTTGAPKRIIFMEDWVQKMLNRQDGAFAGDLSTLSMFPSGPHAAGVLQRIAAEHYGALFFSVDMDPRWVKKLVADGDVEHAQAYVDHILDQAGFILRSQNIERLLTTPPMLRALVKRSDLADLVRATVKSISWGGAHMTVDERFEFEQVHFPGIEFTGFYASSIAVGGTEPRPNVGEDDDTIFDPAEPYMTMRVVDSVTGEPVDYGQRGQVLMHTVTKGVFLPNNLERDTAIRVPGPVGALGDSVSAVKPVEQFDGQKVIEGIY</sequence>
<dbReference type="Proteomes" id="UP000035034">
    <property type="component" value="Unassembled WGS sequence"/>
</dbReference>